<feature type="coiled-coil region" evidence="1">
    <location>
        <begin position="223"/>
        <end position="273"/>
    </location>
</feature>
<evidence type="ECO:0000256" key="1">
    <source>
        <dbReference type="SAM" id="Coils"/>
    </source>
</evidence>
<evidence type="ECO:0008006" key="4">
    <source>
        <dbReference type="Google" id="ProtNLM"/>
    </source>
</evidence>
<sequence>MYIKRLTIKETKPSEKIVREIPFQLGLNFIVDAGIDQEKGNSVGKTTVLRLIDIALGAKDRKYIYYNEETQKTNNTLKSYIEEKKVQVELLVVDSFEDDEKMNNYLLAVDLFPRGKRFIDGLELNQNDYWKKLNVIFFSNIVNSPSFRQLIHMFVRIDQRSDNNKFLKFLTRTNDATYENIYSYLFDLQEQEISNRVLELKQSFDEKDKELKNYMKLNDFKSIDIINQKVILLESKIKKLNAKMEILVESKKFKENEEKISEIKIQYAQYKDNIDELLFKKQRIVDILNDAKSDKANMIDKDILKTLYDETSEIMGELNKEFEDLLRFNKELMQNKLNYFSLQLEKTNKKIKSIEIKKNQLFEKHRNVIMLIEENKIDEYTFLKNKLSEYSEELGKDKNVRDTYNNIKEKLDELVNELDNVEGKDDIQQDSISIFNEFFSKYSEETNGEPFMLFKTTSGFPFGIDYVKKGLSTGTRKSIIVAFDLAYQQLAKKLEKNVPNFIIHDVIETIDQVALSAIANIVNSMESQYIVAVLKEKIDGNEFITKSDIAVTLSEGDRPFKI</sequence>
<reference evidence="2 3" key="1">
    <citation type="submission" date="2017-03" db="EMBL/GenBank/DDBJ databases">
        <title>Paenibacillus larvae genome sequencing.</title>
        <authorList>
            <person name="Dingman D.W."/>
        </authorList>
    </citation>
    <scope>NUCLEOTIDE SEQUENCE [LARGE SCALE GENOMIC DNA]</scope>
    <source>
        <strain evidence="2 3">SAG 10367</strain>
    </source>
</reference>
<accession>A0A1V0USV6</accession>
<proteinExistence type="predicted"/>
<dbReference type="EMBL" id="CP020557">
    <property type="protein sequence ID" value="ARF68058.1"/>
    <property type="molecule type" value="Genomic_DNA"/>
</dbReference>
<dbReference type="RefSeq" id="WP_083039846.1">
    <property type="nucleotide sequence ID" value="NZ_CP020557.1"/>
</dbReference>
<evidence type="ECO:0000313" key="2">
    <source>
        <dbReference type="EMBL" id="ARF68058.1"/>
    </source>
</evidence>
<name>A0A1V0USV6_9BACL</name>
<dbReference type="Gene3D" id="3.40.50.300">
    <property type="entry name" value="P-loop containing nucleotide triphosphate hydrolases"/>
    <property type="match status" value="1"/>
</dbReference>
<dbReference type="AlphaFoldDB" id="A0A1V0USV6"/>
<keyword evidence="1" id="KW-0175">Coiled coil</keyword>
<dbReference type="InterPro" id="IPR027417">
    <property type="entry name" value="P-loop_NTPase"/>
</dbReference>
<organism evidence="2 3">
    <name type="scientific">Paenibacillus larvae subsp. pulvifaciens</name>
    <dbReference type="NCBI Taxonomy" id="1477"/>
    <lineage>
        <taxon>Bacteria</taxon>
        <taxon>Bacillati</taxon>
        <taxon>Bacillota</taxon>
        <taxon>Bacilli</taxon>
        <taxon>Bacillales</taxon>
        <taxon>Paenibacillaceae</taxon>
        <taxon>Paenibacillus</taxon>
    </lineage>
</organism>
<feature type="coiled-coil region" evidence="1">
    <location>
        <begin position="397"/>
        <end position="424"/>
    </location>
</feature>
<dbReference type="Proteomes" id="UP000192727">
    <property type="component" value="Chromosome"/>
</dbReference>
<protein>
    <recommendedName>
        <fullName evidence="4">DUF2326 domain-containing protein</fullName>
    </recommendedName>
</protein>
<evidence type="ECO:0000313" key="3">
    <source>
        <dbReference type="Proteomes" id="UP000192727"/>
    </source>
</evidence>
<gene>
    <name evidence="2" type="ORF">B7C51_09785</name>
</gene>